<dbReference type="InterPro" id="IPR016039">
    <property type="entry name" value="Thiolase-like"/>
</dbReference>
<dbReference type="InterPro" id="IPR045851">
    <property type="entry name" value="AMP-bd_C_sf"/>
</dbReference>
<dbReference type="Pfam" id="PF02801">
    <property type="entry name" value="Ketoacyl-synt_C"/>
    <property type="match status" value="1"/>
</dbReference>
<dbReference type="Pfam" id="PF00109">
    <property type="entry name" value="ketoacyl-synt"/>
    <property type="match status" value="1"/>
</dbReference>
<keyword evidence="6" id="KW-0560">Oxidoreductase</keyword>
<dbReference type="EMBL" id="JAUKUD010000004">
    <property type="protein sequence ID" value="KAK0746800.1"/>
    <property type="molecule type" value="Genomic_DNA"/>
</dbReference>
<comment type="caution">
    <text evidence="10">The sequence shown here is derived from an EMBL/GenBank/DDBJ whole genome shotgun (WGS) entry which is preliminary data.</text>
</comment>
<evidence type="ECO:0000256" key="4">
    <source>
        <dbReference type="ARBA" id="ARBA00022603"/>
    </source>
</evidence>
<dbReference type="InterPro" id="IPR020845">
    <property type="entry name" value="AMP-binding_CS"/>
</dbReference>
<feature type="domain" description="Ketosynthase family 3 (KS3)" evidence="9">
    <location>
        <begin position="639"/>
        <end position="1060"/>
    </location>
</feature>
<dbReference type="SUPFAM" id="SSF51735">
    <property type="entry name" value="NAD(P)-binding Rossmann-fold domains"/>
    <property type="match status" value="3"/>
</dbReference>
<dbReference type="Gene3D" id="2.30.38.10">
    <property type="entry name" value="Luciferase, Domain 3"/>
    <property type="match status" value="1"/>
</dbReference>
<keyword evidence="2" id="KW-0597">Phosphoprotein</keyword>
<feature type="domain" description="Carrier" evidence="8">
    <location>
        <begin position="543"/>
        <end position="618"/>
    </location>
</feature>
<dbReference type="GO" id="GO:0016491">
    <property type="term" value="F:oxidoreductase activity"/>
    <property type="evidence" value="ECO:0007669"/>
    <property type="project" value="UniProtKB-KW"/>
</dbReference>
<dbReference type="Pfam" id="PF00550">
    <property type="entry name" value="PP-binding"/>
    <property type="match status" value="2"/>
</dbReference>
<keyword evidence="7" id="KW-0511">Multifunctional enzyme</keyword>
<dbReference type="FunFam" id="3.40.50.980:FF:000001">
    <property type="entry name" value="Non-ribosomal peptide synthetase"/>
    <property type="match status" value="1"/>
</dbReference>
<dbReference type="Gene3D" id="1.10.1200.10">
    <property type="entry name" value="ACP-like"/>
    <property type="match status" value="2"/>
</dbReference>
<dbReference type="GO" id="GO:0032259">
    <property type="term" value="P:methylation"/>
    <property type="evidence" value="ECO:0007669"/>
    <property type="project" value="UniProtKB-KW"/>
</dbReference>
<dbReference type="InterPro" id="IPR020841">
    <property type="entry name" value="PKS_Beta-ketoAc_synthase_dom"/>
</dbReference>
<dbReference type="NCBIfam" id="TIGR01733">
    <property type="entry name" value="AA-adenyl-dom"/>
    <property type="match status" value="1"/>
</dbReference>
<dbReference type="PANTHER" id="PTHR43775:SF51">
    <property type="entry name" value="INACTIVE PHENOLPHTHIOCEROL SYNTHESIS POLYKETIDE SYNTHASE TYPE I PKS1-RELATED"/>
    <property type="match status" value="1"/>
</dbReference>
<reference evidence="10" key="1">
    <citation type="submission" date="2023-06" db="EMBL/GenBank/DDBJ databases">
        <title>Genome-scale phylogeny and comparative genomics of the fungal order Sordariales.</title>
        <authorList>
            <consortium name="Lawrence Berkeley National Laboratory"/>
            <person name="Hensen N."/>
            <person name="Bonometti L."/>
            <person name="Westerberg I."/>
            <person name="Brannstrom I.O."/>
            <person name="Guillou S."/>
            <person name="Cros-Aarteil S."/>
            <person name="Calhoun S."/>
            <person name="Haridas S."/>
            <person name="Kuo A."/>
            <person name="Mondo S."/>
            <person name="Pangilinan J."/>
            <person name="Riley R."/>
            <person name="LaButti K."/>
            <person name="Andreopoulos B."/>
            <person name="Lipzen A."/>
            <person name="Chen C."/>
            <person name="Yanf M."/>
            <person name="Daum C."/>
            <person name="Ng V."/>
            <person name="Clum A."/>
            <person name="Steindorff A."/>
            <person name="Ohm R."/>
            <person name="Martin F."/>
            <person name="Silar P."/>
            <person name="Natvig D."/>
            <person name="Lalanne C."/>
            <person name="Gautier V."/>
            <person name="Ament-velasquez S.L."/>
            <person name="Kruys A."/>
            <person name="Hutchinson M.I."/>
            <person name="Powell A.J."/>
            <person name="Barry K."/>
            <person name="Miller A.N."/>
            <person name="Grigoriev I.V."/>
            <person name="Debuchy R."/>
            <person name="Gladieux P."/>
            <person name="Thoren M.H."/>
            <person name="Johannesson H."/>
        </authorList>
    </citation>
    <scope>NUCLEOTIDE SEQUENCE</scope>
    <source>
        <strain evidence="10">SMH3187-1</strain>
    </source>
</reference>
<dbReference type="SUPFAM" id="SSF52151">
    <property type="entry name" value="FabD/lysophospholipase-like"/>
    <property type="match status" value="1"/>
</dbReference>
<dbReference type="InterPro" id="IPR006162">
    <property type="entry name" value="Ppantetheine_attach_site"/>
</dbReference>
<dbReference type="PROSITE" id="PS00455">
    <property type="entry name" value="AMP_BINDING"/>
    <property type="match status" value="1"/>
</dbReference>
<keyword evidence="1" id="KW-0596">Phosphopantetheine</keyword>
<dbReference type="InterPro" id="IPR010080">
    <property type="entry name" value="Thioester_reductase-like_dom"/>
</dbReference>
<dbReference type="Gene3D" id="3.40.50.720">
    <property type="entry name" value="NAD(P)-binding Rossmann-like Domain"/>
    <property type="match status" value="2"/>
</dbReference>
<proteinExistence type="predicted"/>
<dbReference type="InterPro" id="IPR036736">
    <property type="entry name" value="ACP-like_sf"/>
</dbReference>
<keyword evidence="4" id="KW-0489">Methyltransferase</keyword>
<keyword evidence="3" id="KW-0436">Ligase</keyword>
<evidence type="ECO:0000256" key="1">
    <source>
        <dbReference type="ARBA" id="ARBA00022450"/>
    </source>
</evidence>
<dbReference type="FunFam" id="3.40.47.10:FF:000019">
    <property type="entry name" value="Polyketide synthase type I"/>
    <property type="match status" value="1"/>
</dbReference>
<feature type="domain" description="Carrier" evidence="8">
    <location>
        <begin position="2049"/>
        <end position="2124"/>
    </location>
</feature>
<dbReference type="PROSITE" id="PS00012">
    <property type="entry name" value="PHOSPHOPANTETHEINE"/>
    <property type="match status" value="1"/>
</dbReference>
<evidence type="ECO:0000259" key="9">
    <source>
        <dbReference type="PROSITE" id="PS52004"/>
    </source>
</evidence>
<dbReference type="NCBIfam" id="TIGR01746">
    <property type="entry name" value="Thioester-redct"/>
    <property type="match status" value="1"/>
</dbReference>
<dbReference type="GO" id="GO:0006633">
    <property type="term" value="P:fatty acid biosynthetic process"/>
    <property type="evidence" value="ECO:0007669"/>
    <property type="project" value="TreeGrafter"/>
</dbReference>
<keyword evidence="11" id="KW-1185">Reference proteome</keyword>
<dbReference type="GO" id="GO:0016874">
    <property type="term" value="F:ligase activity"/>
    <property type="evidence" value="ECO:0007669"/>
    <property type="project" value="UniProtKB-KW"/>
</dbReference>
<dbReference type="SMART" id="SM00827">
    <property type="entry name" value="PKS_AT"/>
    <property type="match status" value="1"/>
</dbReference>
<evidence type="ECO:0000256" key="6">
    <source>
        <dbReference type="ARBA" id="ARBA00023002"/>
    </source>
</evidence>
<protein>
    <submittedName>
        <fullName evidence="10">Polyketide synthase</fullName>
    </submittedName>
</protein>
<dbReference type="InterPro" id="IPR057326">
    <property type="entry name" value="KR_dom"/>
</dbReference>
<gene>
    <name evidence="10" type="ORF">B0T18DRAFT_412458</name>
</gene>
<evidence type="ECO:0000256" key="2">
    <source>
        <dbReference type="ARBA" id="ARBA00022553"/>
    </source>
</evidence>
<dbReference type="PANTHER" id="PTHR43775">
    <property type="entry name" value="FATTY ACID SYNTHASE"/>
    <property type="match status" value="1"/>
</dbReference>
<dbReference type="InterPro" id="IPR014030">
    <property type="entry name" value="Ketoacyl_synth_N"/>
</dbReference>
<dbReference type="PROSITE" id="PS50075">
    <property type="entry name" value="CARRIER"/>
    <property type="match status" value="2"/>
</dbReference>
<dbReference type="InterPro" id="IPR010071">
    <property type="entry name" value="AA_adenyl_dom"/>
</dbReference>
<dbReference type="InterPro" id="IPR013120">
    <property type="entry name" value="FAR_NAD-bd"/>
</dbReference>
<dbReference type="Gene3D" id="3.40.47.10">
    <property type="match status" value="1"/>
</dbReference>
<dbReference type="GO" id="GO:0004312">
    <property type="term" value="F:fatty acid synthase activity"/>
    <property type="evidence" value="ECO:0007669"/>
    <property type="project" value="TreeGrafter"/>
</dbReference>
<dbReference type="Proteomes" id="UP001172155">
    <property type="component" value="Unassembled WGS sequence"/>
</dbReference>
<accession>A0AA40EWC8</accession>
<dbReference type="Gene3D" id="3.30.300.30">
    <property type="match status" value="1"/>
</dbReference>
<dbReference type="SUPFAM" id="SSF47336">
    <property type="entry name" value="ACP-like"/>
    <property type="match status" value="2"/>
</dbReference>
<dbReference type="Gene3D" id="3.30.70.3290">
    <property type="match status" value="1"/>
</dbReference>
<dbReference type="CDD" id="cd08956">
    <property type="entry name" value="KR_3_FAS_SDR_x"/>
    <property type="match status" value="1"/>
</dbReference>
<dbReference type="InterPro" id="IPR032821">
    <property type="entry name" value="PKS_assoc"/>
</dbReference>
<dbReference type="PROSITE" id="PS52004">
    <property type="entry name" value="KS3_2"/>
    <property type="match status" value="1"/>
</dbReference>
<dbReference type="InterPro" id="IPR013968">
    <property type="entry name" value="PKS_KR"/>
</dbReference>
<dbReference type="GO" id="GO:0008168">
    <property type="term" value="F:methyltransferase activity"/>
    <property type="evidence" value="ECO:0007669"/>
    <property type="project" value="UniProtKB-KW"/>
</dbReference>
<dbReference type="Pfam" id="PF00698">
    <property type="entry name" value="Acyl_transf_1"/>
    <property type="match status" value="1"/>
</dbReference>
<dbReference type="Pfam" id="PF08659">
    <property type="entry name" value="KR"/>
    <property type="match status" value="1"/>
</dbReference>
<dbReference type="InterPro" id="IPR014031">
    <property type="entry name" value="Ketoacyl_synth_C"/>
</dbReference>
<dbReference type="GO" id="GO:0031177">
    <property type="term" value="F:phosphopantetheine binding"/>
    <property type="evidence" value="ECO:0007669"/>
    <property type="project" value="InterPro"/>
</dbReference>
<name>A0AA40EWC8_9PEZI</name>
<dbReference type="SUPFAM" id="SSF53901">
    <property type="entry name" value="Thiolase-like"/>
    <property type="match status" value="1"/>
</dbReference>
<evidence type="ECO:0000313" key="11">
    <source>
        <dbReference type="Proteomes" id="UP001172155"/>
    </source>
</evidence>
<evidence type="ECO:0000313" key="10">
    <source>
        <dbReference type="EMBL" id="KAK0746800.1"/>
    </source>
</evidence>
<dbReference type="GO" id="GO:0044550">
    <property type="term" value="P:secondary metabolite biosynthetic process"/>
    <property type="evidence" value="ECO:0007669"/>
    <property type="project" value="UniProtKB-ARBA"/>
</dbReference>
<evidence type="ECO:0000256" key="5">
    <source>
        <dbReference type="ARBA" id="ARBA00022679"/>
    </source>
</evidence>
<dbReference type="Gene3D" id="3.40.366.10">
    <property type="entry name" value="Malonyl-Coenzyme A Acyl Carrier Protein, domain 2"/>
    <property type="match status" value="1"/>
</dbReference>
<dbReference type="InterPro" id="IPR016036">
    <property type="entry name" value="Malonyl_transacylase_ACP-bd"/>
</dbReference>
<dbReference type="InterPro" id="IPR014043">
    <property type="entry name" value="Acyl_transferase_dom"/>
</dbReference>
<dbReference type="InterPro" id="IPR016035">
    <property type="entry name" value="Acyl_Trfase/lysoPLipase"/>
</dbReference>
<dbReference type="CDD" id="cd00833">
    <property type="entry name" value="PKS"/>
    <property type="match status" value="1"/>
</dbReference>
<evidence type="ECO:0000256" key="7">
    <source>
        <dbReference type="ARBA" id="ARBA00023268"/>
    </source>
</evidence>
<dbReference type="Pfam" id="PF16197">
    <property type="entry name" value="KAsynt_C_assoc"/>
    <property type="match status" value="1"/>
</dbReference>
<dbReference type="InterPro" id="IPR009081">
    <property type="entry name" value="PP-bd_ACP"/>
</dbReference>
<dbReference type="InterPro" id="IPR050091">
    <property type="entry name" value="PKS_NRPS_Biosynth_Enz"/>
</dbReference>
<dbReference type="SMART" id="SM00822">
    <property type="entry name" value="PKS_KR"/>
    <property type="match status" value="1"/>
</dbReference>
<dbReference type="InterPro" id="IPR020806">
    <property type="entry name" value="PKS_PP-bd"/>
</dbReference>
<evidence type="ECO:0000256" key="3">
    <source>
        <dbReference type="ARBA" id="ARBA00022598"/>
    </source>
</evidence>
<organism evidence="10 11">
    <name type="scientific">Schizothecium vesticola</name>
    <dbReference type="NCBI Taxonomy" id="314040"/>
    <lineage>
        <taxon>Eukaryota</taxon>
        <taxon>Fungi</taxon>
        <taxon>Dikarya</taxon>
        <taxon>Ascomycota</taxon>
        <taxon>Pezizomycotina</taxon>
        <taxon>Sordariomycetes</taxon>
        <taxon>Sordariomycetidae</taxon>
        <taxon>Sordariales</taxon>
        <taxon>Schizotheciaceae</taxon>
        <taxon>Schizothecium</taxon>
    </lineage>
</organism>
<dbReference type="Pfam" id="PF00501">
    <property type="entry name" value="AMP-binding"/>
    <property type="match status" value="1"/>
</dbReference>
<evidence type="ECO:0000259" key="8">
    <source>
        <dbReference type="PROSITE" id="PS50075"/>
    </source>
</evidence>
<dbReference type="InterPro" id="IPR000873">
    <property type="entry name" value="AMP-dep_synth/lig_dom"/>
</dbReference>
<dbReference type="SUPFAM" id="SSF55048">
    <property type="entry name" value="Probable ACP-binding domain of malonyl-CoA ACP transacylase"/>
    <property type="match status" value="1"/>
</dbReference>
<sequence>MHLVALEDDQDEKAVKRSLLGEFDDAARQRLCIHELLEHAAKKYSDNIALICGDTTLTFAELNSCANRLARVLVQQGIGNGDLVGVALDRSVNLVAALLAVLKTGAAYVPIEPALPAKRIEQIIDDAGPRLLLIEDANQHTKFIPREGMGCLNVGEILSVRDADPSSINNLGVNIKGDDLAYVMYTSGSTGRPKGVEVSHGNVSNLLLSLREEPGCIETDRLLAITTVSFDMAVLELFLPLFCGATTVMAQRHETKDPTALIGLMERHHITMMQGTPAIWQMLLDAGWRGQPRLGKILCGGEALPRALADRLLAGGDMMWNMYGPTEVTVYASIWRVNPGHDVFIGDPIANGHLYVLDEKLSPVPPGSHGELCVGGAGVARGYHNNSELSRSRFVPNPFHPGKMYRTGDLAHFVGPGKLSVMGRIDAQVKIRGHRVELGDIEAAITGRDDMSGAVVICRDDRLAAYYVRRPNERGNGGELREAKTAALGRLLRLWLSERLPDYMVPAFFVEMSAFPLTANGKVDRNALPDPVASLQRVACSPMPVTELEGKILAIWSRVLGHDRVGLHDSFFEVGGDSVRVIRVQNELQMLLGRPVPSPKLFEHYTVKTLAAHLTSSLGMAGPSLGADRHLVRVVDDAHQDIAIVSMACRLPGGITSPEDLWELLERGGDAITEVPEGRWDATGDEFYCRRGGFLPSFDSFDASFFGISPREARVLDPSQYMMLETCWEGFERAGYTTEQLRGSQTGVFIGTSNILAHQSLNPAAIRDVADLDGYTATGSAGGTMSGRISYQLGLQGPAMTIDTACSSSLVTTHLACNALRQGECDLAVSGGISLMLNPGLHAEFTRLQGMSPDGRCRSFSADAQGTGWSEGSVAIVLKRVSDAQRDGDLIHAVIRGSAVNHDGRSASLTTPSGLAQQRLIHTALTAAGLRPRDVDYVEAHGTGTRLGDPIEATALAEVFGPSRADTQPLLIGSAKSNIGHTQAAAGLVGLLKVTLALHHHVLPLTLHVTKPTLAVDWQRANMTPVLRKQPWLPNSSRPRRAGVSAFGIGGTNAHVIVQEPPEHTAAANAITTTTKAAASDQRSRLLPFLLSGDTDEALRAQAKNLHRHIGGFLPINDDGLGDVAYSLATTRNHLRKRMVLLARVKAELLDKLVASAHPDESLAQPEGIKADEAPRLAMLFSGQGSQWPGMGMDLCEAYPVFDKAIREIAAEFDAELERPLLDVMWADPGSTAAAWLDRTDFAQPALFALEVALWRTWQAWGIAPDFVLGHSLGELVAAHVAGVMDLPDACRLVAARGRLMQARSGHCSMVSLGSTASAVATAIEYLGHGAKVDIALYNTPTQTVISGDKDAVESVASYFTGQGHKTKTLIVGHAFHSRYMDGMLADFRAVAETVRFHPPRLQIISSLDGRLVKPGQLEQAGYWSKQVREPVRFSDSIQELIRHHGINAFLEIGPHQVLCGMGATCLVDPNGKEGSGSTAWLPSLVRHKDGAITLQRALATLHARHVNVDWQAYFKPLRYQRIQLPTYAFQRKRFMTSVSKKFAKIINGTSSVPRGDKVHSHQFEVAWHPANTGNLHPRGTWGVIAPVGASKWANGVITALSRTGSIRLVRVEHLTHAEKLDGLLCLWDSDADVIAQTRHLLPEALAQLQTAVQTRFTPPLVWATRHAVGTGVESDDQAMRPGAGSLLWGLMRTARNEHPEARFRLVDLGQETATGQWILSALMLSAEPECALRRDRVLVPRLQRIDSVPEALSFGAQRGLVRRDGAVLITGGLGHLGARVARWLASGHGVRDLVLTSRHGMEAPGAAVLVAELSRLGSRVTVVASDVADQEEVNLLMEAFSKERPLRGVVHAAGIADSGVLTAMTQQRCETTIAPKAHGAWYLHQSTRDMDLDLFLMFSSVSGVMGMPGLANYAAANTFLDALAHLRRAQGLPATSVAFGTWAGDGGMASRLGHSTRSHLFQYGLDPLPPDEGLELLRSAVFGARALTVAAALDLGRLHAFLEEQGGGIPPFLSLLLARDSAVTLEPLDSRRDLPQVLHDAEPGQHAGIVLNMVRQVVAKALGFSRPLEVEVNRPLKDIGIDSLTAVQMRNHLATLTGLTLSVNIAFLHPNLRALSQSLLSQLQQQDTTQAPAAKLKSTSPFNMTAVRKGCLDSSLTFSNTTTPDAPFRLARRPDAVFLTGATGFVGASILHDLLKQGITTYCLVRASSACKAQQRRVADTLRSYNLWEPGFEAHLEPIAGDMAQPLLGLTEQAFDHLANRVDAVCHSGALVDWMRPLQDYIGPNIVSTHEILRLASCGRPKTVHLVSTISTLPKHMGLELSEGDPEYGYGTSKYLAERLVAAARWRGARACVYRLPYVTASTATGHFRRDRGDFLHNLVAGSLEMGAFPAVDADMSAVLPVDYLAATIAAVMTRDFDRIGRDFDFLNPHAPSCAEFFDLLGDVSGREPKEMMAFGAWKRQALDYAATHPASPLARIAAVLDGYTDETAAAMFGGLQVGEHVFGGEEYPAPLINRQYVKTYLTRMNQSNGSWPSSSELR</sequence>
<dbReference type="SUPFAM" id="SSF56801">
    <property type="entry name" value="Acetyl-CoA synthetase-like"/>
    <property type="match status" value="1"/>
</dbReference>
<dbReference type="InterPro" id="IPR036291">
    <property type="entry name" value="NAD(P)-bd_dom_sf"/>
</dbReference>
<dbReference type="Pfam" id="PF07993">
    <property type="entry name" value="NAD_binding_4"/>
    <property type="match status" value="1"/>
</dbReference>
<dbReference type="CDD" id="cd05930">
    <property type="entry name" value="A_NRPS"/>
    <property type="match status" value="1"/>
</dbReference>
<keyword evidence="5" id="KW-0808">Transferase</keyword>
<dbReference type="SMART" id="SM00825">
    <property type="entry name" value="PKS_KS"/>
    <property type="match status" value="1"/>
</dbReference>
<dbReference type="InterPro" id="IPR001227">
    <property type="entry name" value="Ac_transferase_dom_sf"/>
</dbReference>
<dbReference type="Gene3D" id="3.40.50.980">
    <property type="match status" value="2"/>
</dbReference>
<dbReference type="SMART" id="SM00823">
    <property type="entry name" value="PKS_PP"/>
    <property type="match status" value="2"/>
</dbReference>